<evidence type="ECO:0000313" key="2">
    <source>
        <dbReference type="Proteomes" id="UP000887540"/>
    </source>
</evidence>
<feature type="transmembrane region" description="Helical" evidence="1">
    <location>
        <begin position="132"/>
        <end position="151"/>
    </location>
</feature>
<feature type="transmembrane region" description="Helical" evidence="1">
    <location>
        <begin position="157"/>
        <end position="182"/>
    </location>
</feature>
<proteinExistence type="predicted"/>
<dbReference type="AlphaFoldDB" id="A0A914DWK3"/>
<evidence type="ECO:0000313" key="3">
    <source>
        <dbReference type="WBParaSite" id="ACRNAN_scaffold4301.g9800.t1"/>
    </source>
</evidence>
<sequence length="321" mass="37268">MLCYDIHYKPGEPNQTYDFCDYVEGVVKYATLPLWIIMLVPILCVIFVTMVKRNEAEDAHWFIFHCAIMDLIVNVSRILLWIFPDLYNTIVKEIMTFGIDIASNSILLLAFTRFFTLYFPHFYHKVVKKTTLIYWMIGFDVLIGFGLEILGLNSKSIALKIFYVLIMSSLFLFVILVFIKIVSMRKLAKSSSERSSLRRLNHAAFLCLFQAFVHLFFLCSIFYNNFFELYFISSFPPGTTLFTIRMLLLICFTPNYQFSVILDNIATLLIVKSYRTYLLKSFKNMTHGKWKVSSTSEAVGVNGTTVASKQTNSKVIFYTRN</sequence>
<organism evidence="2 3">
    <name type="scientific">Acrobeloides nanus</name>
    <dbReference type="NCBI Taxonomy" id="290746"/>
    <lineage>
        <taxon>Eukaryota</taxon>
        <taxon>Metazoa</taxon>
        <taxon>Ecdysozoa</taxon>
        <taxon>Nematoda</taxon>
        <taxon>Chromadorea</taxon>
        <taxon>Rhabditida</taxon>
        <taxon>Tylenchina</taxon>
        <taxon>Cephalobomorpha</taxon>
        <taxon>Cephaloboidea</taxon>
        <taxon>Cephalobidae</taxon>
        <taxon>Acrobeloides</taxon>
    </lineage>
</organism>
<name>A0A914DWK3_9BILA</name>
<keyword evidence="1" id="KW-0812">Transmembrane</keyword>
<feature type="transmembrane region" description="Helical" evidence="1">
    <location>
        <begin position="62"/>
        <end position="83"/>
    </location>
</feature>
<feature type="transmembrane region" description="Helical" evidence="1">
    <location>
        <begin position="95"/>
        <end position="120"/>
    </location>
</feature>
<dbReference type="SUPFAM" id="SSF81321">
    <property type="entry name" value="Family A G protein-coupled receptor-like"/>
    <property type="match status" value="1"/>
</dbReference>
<reference evidence="3" key="1">
    <citation type="submission" date="2022-11" db="UniProtKB">
        <authorList>
            <consortium name="WormBaseParasite"/>
        </authorList>
    </citation>
    <scope>IDENTIFICATION</scope>
</reference>
<keyword evidence="2" id="KW-1185">Reference proteome</keyword>
<keyword evidence="1" id="KW-1133">Transmembrane helix</keyword>
<evidence type="ECO:0000256" key="1">
    <source>
        <dbReference type="SAM" id="Phobius"/>
    </source>
</evidence>
<dbReference type="WBParaSite" id="ACRNAN_scaffold4301.g9800.t1">
    <property type="protein sequence ID" value="ACRNAN_scaffold4301.g9800.t1"/>
    <property type="gene ID" value="ACRNAN_scaffold4301.g9800"/>
</dbReference>
<keyword evidence="1" id="KW-0472">Membrane</keyword>
<feature type="transmembrane region" description="Helical" evidence="1">
    <location>
        <begin position="229"/>
        <end position="252"/>
    </location>
</feature>
<accession>A0A914DWK3</accession>
<protein>
    <submittedName>
        <fullName evidence="3">G-protein coupled receptors family 1 profile domain-containing protein</fullName>
    </submittedName>
</protein>
<feature type="transmembrane region" description="Helical" evidence="1">
    <location>
        <begin position="203"/>
        <end position="223"/>
    </location>
</feature>
<feature type="transmembrane region" description="Helical" evidence="1">
    <location>
        <begin position="32"/>
        <end position="50"/>
    </location>
</feature>
<dbReference type="Proteomes" id="UP000887540">
    <property type="component" value="Unplaced"/>
</dbReference>